<reference evidence="12" key="1">
    <citation type="submission" date="2021-02" db="EMBL/GenBank/DDBJ databases">
        <authorList>
            <person name="Han P."/>
        </authorList>
    </citation>
    <scope>NUCLEOTIDE SEQUENCE</scope>
    <source>
        <strain evidence="12">Nitrosomonas nitrosa 18-3D</strain>
    </source>
</reference>
<dbReference type="Pfam" id="PF02391">
    <property type="entry name" value="MoaE"/>
    <property type="match status" value="1"/>
</dbReference>
<comment type="catalytic activity">
    <reaction evidence="11">
        <text>2 [molybdopterin-synthase sulfur-carrier protein]-C-terminal-Gly-aminoethanethioate + cyclic pyranopterin phosphate + H2O = molybdopterin + 2 [molybdopterin-synthase sulfur-carrier protein]-C-terminal Gly-Gly + 2 H(+)</text>
        <dbReference type="Rhea" id="RHEA:26333"/>
        <dbReference type="Rhea" id="RHEA-COMP:12202"/>
        <dbReference type="Rhea" id="RHEA-COMP:19907"/>
        <dbReference type="ChEBI" id="CHEBI:15377"/>
        <dbReference type="ChEBI" id="CHEBI:15378"/>
        <dbReference type="ChEBI" id="CHEBI:58698"/>
        <dbReference type="ChEBI" id="CHEBI:59648"/>
        <dbReference type="ChEBI" id="CHEBI:90778"/>
        <dbReference type="ChEBI" id="CHEBI:232372"/>
        <dbReference type="EC" id="2.8.1.12"/>
    </reaction>
</comment>
<sequence>MQFQLTSQPIETLIGTMHPYAGGIVTFEGRVRAINDGRIVTSLEYVAYPELALFEGHAIIDEALERFEILKASAIHRTGHLKIGDIAVWIMSAAIHRKAAFEATEHIIDAIKTRVPVWKKEYYANGETTWVRCDHCHHGGKMHGAIG</sequence>
<comment type="pathway">
    <text evidence="1">Cofactor biosynthesis; molybdopterin biosynthesis.</text>
</comment>
<evidence type="ECO:0000256" key="9">
    <source>
        <dbReference type="ARBA" id="ARBA00030781"/>
    </source>
</evidence>
<protein>
    <recommendedName>
        <fullName evidence="4">Molybdopterin synthase catalytic subunit</fullName>
        <ecNumber evidence="3">2.8.1.12</ecNumber>
    </recommendedName>
    <alternativeName>
        <fullName evidence="9">MPT synthase subunit 2</fullName>
    </alternativeName>
    <alternativeName>
        <fullName evidence="7">Molybdenum cofactor biosynthesis protein E</fullName>
    </alternativeName>
    <alternativeName>
        <fullName evidence="8">Molybdopterin-converting factor large subunit</fullName>
    </alternativeName>
    <alternativeName>
        <fullName evidence="10">Molybdopterin-converting factor subunit 2</fullName>
    </alternativeName>
</protein>
<evidence type="ECO:0000256" key="7">
    <source>
        <dbReference type="ARBA" id="ARBA00029745"/>
    </source>
</evidence>
<dbReference type="GO" id="GO:0006777">
    <property type="term" value="P:Mo-molybdopterin cofactor biosynthetic process"/>
    <property type="evidence" value="ECO:0007669"/>
    <property type="project" value="UniProtKB-KW"/>
</dbReference>
<dbReference type="UniPathway" id="UPA00344"/>
<evidence type="ECO:0000313" key="13">
    <source>
        <dbReference type="Proteomes" id="UP000601736"/>
    </source>
</evidence>
<dbReference type="GO" id="GO:0030366">
    <property type="term" value="F:molybdopterin synthase activity"/>
    <property type="evidence" value="ECO:0007669"/>
    <property type="project" value="UniProtKB-EC"/>
</dbReference>
<evidence type="ECO:0000256" key="2">
    <source>
        <dbReference type="ARBA" id="ARBA00005426"/>
    </source>
</evidence>
<dbReference type="PANTHER" id="PTHR23404">
    <property type="entry name" value="MOLYBDOPTERIN SYNTHASE RELATED"/>
    <property type="match status" value="1"/>
</dbReference>
<organism evidence="12 13">
    <name type="scientific">Nitrosomonas nitrosa</name>
    <dbReference type="NCBI Taxonomy" id="52442"/>
    <lineage>
        <taxon>Bacteria</taxon>
        <taxon>Pseudomonadati</taxon>
        <taxon>Pseudomonadota</taxon>
        <taxon>Betaproteobacteria</taxon>
        <taxon>Nitrosomonadales</taxon>
        <taxon>Nitrosomonadaceae</taxon>
        <taxon>Nitrosomonas</taxon>
    </lineage>
</organism>
<name>A0A8H8YZW8_9PROT</name>
<evidence type="ECO:0000256" key="6">
    <source>
        <dbReference type="ARBA" id="ARBA00026066"/>
    </source>
</evidence>
<evidence type="ECO:0000313" key="12">
    <source>
        <dbReference type="EMBL" id="CAE6508089.1"/>
    </source>
</evidence>
<comment type="similarity">
    <text evidence="2">Belongs to the MoaE family.</text>
</comment>
<dbReference type="InterPro" id="IPR003448">
    <property type="entry name" value="Mopterin_biosynth_MoaE"/>
</dbReference>
<dbReference type="EC" id="2.8.1.12" evidence="3"/>
<evidence type="ECO:0000256" key="4">
    <source>
        <dbReference type="ARBA" id="ARBA00013858"/>
    </source>
</evidence>
<comment type="subunit">
    <text evidence="6">Heterotetramer of 2 MoaD subunits and 2 MoaE subunits. Also stable as homodimer. The enzyme changes between these two forms during catalysis.</text>
</comment>
<evidence type="ECO:0000256" key="10">
    <source>
        <dbReference type="ARBA" id="ARBA00032474"/>
    </source>
</evidence>
<gene>
    <name evidence="12" type="ORF">NMYAN_280024</name>
</gene>
<evidence type="ECO:0000256" key="5">
    <source>
        <dbReference type="ARBA" id="ARBA00023150"/>
    </source>
</evidence>
<proteinExistence type="inferred from homology"/>
<dbReference type="Gene3D" id="3.90.1170.40">
    <property type="entry name" value="Molybdopterin biosynthesis MoaE subunit"/>
    <property type="match status" value="1"/>
</dbReference>
<evidence type="ECO:0000256" key="1">
    <source>
        <dbReference type="ARBA" id="ARBA00005046"/>
    </source>
</evidence>
<dbReference type="RefSeq" id="WP_204799973.1">
    <property type="nucleotide sequence ID" value="NZ_CAJNAP010000021.1"/>
</dbReference>
<dbReference type="SUPFAM" id="SSF54690">
    <property type="entry name" value="Molybdopterin synthase subunit MoaE"/>
    <property type="match status" value="1"/>
</dbReference>
<keyword evidence="5" id="KW-0501">Molybdenum cofactor biosynthesis</keyword>
<comment type="caution">
    <text evidence="12">The sequence shown here is derived from an EMBL/GenBank/DDBJ whole genome shotgun (WGS) entry which is preliminary data.</text>
</comment>
<dbReference type="EMBL" id="CAJNAP010000021">
    <property type="protein sequence ID" value="CAE6508089.1"/>
    <property type="molecule type" value="Genomic_DNA"/>
</dbReference>
<dbReference type="CDD" id="cd00756">
    <property type="entry name" value="MoaE"/>
    <property type="match status" value="1"/>
</dbReference>
<dbReference type="Proteomes" id="UP000601736">
    <property type="component" value="Unassembled WGS sequence"/>
</dbReference>
<evidence type="ECO:0000256" key="3">
    <source>
        <dbReference type="ARBA" id="ARBA00011950"/>
    </source>
</evidence>
<evidence type="ECO:0000256" key="8">
    <source>
        <dbReference type="ARBA" id="ARBA00030407"/>
    </source>
</evidence>
<accession>A0A8H8YZW8</accession>
<dbReference type="InterPro" id="IPR036563">
    <property type="entry name" value="MoaE_sf"/>
</dbReference>
<dbReference type="AlphaFoldDB" id="A0A8H8YZW8"/>
<evidence type="ECO:0000256" key="11">
    <source>
        <dbReference type="ARBA" id="ARBA00049878"/>
    </source>
</evidence>